<accession>A0A1X7R4Y9</accession>
<dbReference type="InterPro" id="IPR043637">
    <property type="entry name" value="Spo16_N"/>
</dbReference>
<dbReference type="GO" id="GO:0007130">
    <property type="term" value="P:synaptonemal complex assembly"/>
    <property type="evidence" value="ECO:0007669"/>
    <property type="project" value="InterPro"/>
</dbReference>
<protein>
    <submittedName>
        <fullName evidence="3">Similar to Saccharomyces cerevisiae YHR153C SPO16 Meiosis-specific protein involved in synaptonemal complex assembly</fullName>
    </submittedName>
</protein>
<evidence type="ECO:0000313" key="3">
    <source>
        <dbReference type="EMBL" id="SMN20763.1"/>
    </source>
</evidence>
<feature type="domain" description="Spo16 protein C-terminal" evidence="2">
    <location>
        <begin position="152"/>
        <end position="194"/>
    </location>
</feature>
<dbReference type="OrthoDB" id="4062367at2759"/>
<feature type="domain" description="Spo16 protein N-terminal" evidence="1">
    <location>
        <begin position="21"/>
        <end position="146"/>
    </location>
</feature>
<reference evidence="3 4" key="1">
    <citation type="submission" date="2017-04" db="EMBL/GenBank/DDBJ databases">
        <authorList>
            <person name="Afonso C.L."/>
            <person name="Miller P.J."/>
            <person name="Scott M.A."/>
            <person name="Spackman E."/>
            <person name="Goraichik I."/>
            <person name="Dimitrov K.M."/>
            <person name="Suarez D.L."/>
            <person name="Swayne D.E."/>
        </authorList>
    </citation>
    <scope>NUCLEOTIDE SEQUENCE [LARGE SCALE GENOMIC DNA]</scope>
</reference>
<gene>
    <name evidence="3" type="ORF">KASA_0M01595G</name>
</gene>
<dbReference type="EMBL" id="FXLY01000006">
    <property type="protein sequence ID" value="SMN20763.1"/>
    <property type="molecule type" value="Genomic_DNA"/>
</dbReference>
<evidence type="ECO:0000259" key="1">
    <source>
        <dbReference type="Pfam" id="PF19225"/>
    </source>
</evidence>
<dbReference type="GO" id="GO:0010520">
    <property type="term" value="P:regulation of reciprocal meiotic recombination"/>
    <property type="evidence" value="ECO:0007669"/>
    <property type="project" value="InterPro"/>
</dbReference>
<dbReference type="Proteomes" id="UP000196158">
    <property type="component" value="Unassembled WGS sequence"/>
</dbReference>
<name>A0A1X7R4Y9_9SACH</name>
<sequence length="194" mass="22702">MEITRRYKLRRNSHIGCMQDTIVIDINNSNLVLMIEQSVNNGSLDSDTKNKEIREMIQNELMIVLDILAKEIITERNVNINISLFKKGVPLWYWNSILNKVLSENFISLFDHCNFIITLQSNADRQYYQDNSSMLNKFQAAITNEEVPQEEDEENELLIKLALLQICNENNLTDEDIELVITNYHSLEEIINDY</sequence>
<dbReference type="Pfam" id="PF19225">
    <property type="entry name" value="Spo16_N"/>
    <property type="match status" value="1"/>
</dbReference>
<dbReference type="GO" id="GO:0000217">
    <property type="term" value="F:DNA secondary structure binding"/>
    <property type="evidence" value="ECO:0007669"/>
    <property type="project" value="InterPro"/>
</dbReference>
<organism evidence="3 4">
    <name type="scientific">Maudiozyma saulgeensis</name>
    <dbReference type="NCBI Taxonomy" id="1789683"/>
    <lineage>
        <taxon>Eukaryota</taxon>
        <taxon>Fungi</taxon>
        <taxon>Dikarya</taxon>
        <taxon>Ascomycota</taxon>
        <taxon>Saccharomycotina</taxon>
        <taxon>Saccharomycetes</taxon>
        <taxon>Saccharomycetales</taxon>
        <taxon>Saccharomycetaceae</taxon>
        <taxon>Maudiozyma</taxon>
    </lineage>
</organism>
<dbReference type="InterPro" id="IPR048323">
    <property type="entry name" value="Spo16_C"/>
</dbReference>
<proteinExistence type="predicted"/>
<dbReference type="AlphaFoldDB" id="A0A1X7R4Y9"/>
<evidence type="ECO:0000313" key="4">
    <source>
        <dbReference type="Proteomes" id="UP000196158"/>
    </source>
</evidence>
<evidence type="ECO:0000259" key="2">
    <source>
        <dbReference type="Pfam" id="PF21698"/>
    </source>
</evidence>
<dbReference type="Pfam" id="PF21698">
    <property type="entry name" value="Spo16_C"/>
    <property type="match status" value="1"/>
</dbReference>
<keyword evidence="4" id="KW-1185">Reference proteome</keyword>